<dbReference type="EMBL" id="JAAABM010000004">
    <property type="protein sequence ID" value="KAF7678649.1"/>
    <property type="molecule type" value="Genomic_DNA"/>
</dbReference>
<organism evidence="1 2">
    <name type="scientific">Alternaria burnsii</name>
    <dbReference type="NCBI Taxonomy" id="1187904"/>
    <lineage>
        <taxon>Eukaryota</taxon>
        <taxon>Fungi</taxon>
        <taxon>Dikarya</taxon>
        <taxon>Ascomycota</taxon>
        <taxon>Pezizomycotina</taxon>
        <taxon>Dothideomycetes</taxon>
        <taxon>Pleosporomycetidae</taxon>
        <taxon>Pleosporales</taxon>
        <taxon>Pleosporineae</taxon>
        <taxon>Pleosporaceae</taxon>
        <taxon>Alternaria</taxon>
        <taxon>Alternaria sect. Alternaria</taxon>
    </lineage>
</organism>
<gene>
    <name evidence="1" type="ORF">GT037_004030</name>
</gene>
<name>A0A8H7B6Z6_9PLEO</name>
<evidence type="ECO:0000313" key="2">
    <source>
        <dbReference type="Proteomes" id="UP000596902"/>
    </source>
</evidence>
<sequence length="122" mass="13661">MIAHPISPCITPPVVPPLASAPPYQWVAQRGMRHSCIILACAPDRPPHRPSLCPSTMVHRSAPARLHYCTHTSLHQCALLENSFVGFKVSFFIKFRRLKKLASVQHPIQLLPAQLGECFFQD</sequence>
<reference evidence="1" key="1">
    <citation type="submission" date="2020-01" db="EMBL/GenBank/DDBJ databases">
        <authorList>
            <person name="Feng Z.H.Z."/>
        </authorList>
    </citation>
    <scope>NUCLEOTIDE SEQUENCE</scope>
    <source>
        <strain evidence="1">CBS107.38</strain>
    </source>
</reference>
<dbReference type="GeneID" id="62202255"/>
<dbReference type="Proteomes" id="UP000596902">
    <property type="component" value="Unassembled WGS sequence"/>
</dbReference>
<proteinExistence type="predicted"/>
<dbReference type="RefSeq" id="XP_038788784.1">
    <property type="nucleotide sequence ID" value="XM_038929077.1"/>
</dbReference>
<comment type="caution">
    <text evidence="1">The sequence shown here is derived from an EMBL/GenBank/DDBJ whole genome shotgun (WGS) entry which is preliminary data.</text>
</comment>
<reference evidence="1" key="2">
    <citation type="submission" date="2020-08" db="EMBL/GenBank/DDBJ databases">
        <title>Draft Genome Sequence of Cumin Blight Pathogen Alternaria burnsii.</title>
        <authorList>
            <person name="Feng Z."/>
        </authorList>
    </citation>
    <scope>NUCLEOTIDE SEQUENCE</scope>
    <source>
        <strain evidence="1">CBS107.38</strain>
    </source>
</reference>
<protein>
    <submittedName>
        <fullName evidence="1">Uncharacterized protein</fullName>
    </submittedName>
</protein>
<accession>A0A8H7B6Z6</accession>
<evidence type="ECO:0000313" key="1">
    <source>
        <dbReference type="EMBL" id="KAF7678649.1"/>
    </source>
</evidence>
<keyword evidence="2" id="KW-1185">Reference proteome</keyword>
<dbReference type="AlphaFoldDB" id="A0A8H7B6Z6"/>